<protein>
    <submittedName>
        <fullName evidence="1">DNA-binding response OmpR family regulator</fullName>
    </submittedName>
</protein>
<dbReference type="EMBL" id="JACIEM010000002">
    <property type="protein sequence ID" value="MBB4003128.1"/>
    <property type="molecule type" value="Genomic_DNA"/>
</dbReference>
<dbReference type="AlphaFoldDB" id="A0A7W6HDH2"/>
<reference evidence="1 2" key="1">
    <citation type="submission" date="2020-08" db="EMBL/GenBank/DDBJ databases">
        <title>Genomic Encyclopedia of Type Strains, Phase IV (KMG-IV): sequencing the most valuable type-strain genomes for metagenomic binning, comparative biology and taxonomic classification.</title>
        <authorList>
            <person name="Goeker M."/>
        </authorList>
    </citation>
    <scope>NUCLEOTIDE SEQUENCE [LARGE SCALE GENOMIC DNA]</scope>
    <source>
        <strain evidence="1 2">DSM 103570</strain>
    </source>
</reference>
<accession>A0A7W6HDH2</accession>
<keyword evidence="1" id="KW-0238">DNA-binding</keyword>
<evidence type="ECO:0000313" key="1">
    <source>
        <dbReference type="EMBL" id="MBB4003128.1"/>
    </source>
</evidence>
<dbReference type="Proteomes" id="UP000588647">
    <property type="component" value="Unassembled WGS sequence"/>
</dbReference>
<dbReference type="RefSeq" id="WP_183207834.1">
    <property type="nucleotide sequence ID" value="NZ_JAAAMM010000002.1"/>
</dbReference>
<gene>
    <name evidence="1" type="ORF">GGR03_002203</name>
</gene>
<proteinExistence type="predicted"/>
<evidence type="ECO:0000313" key="2">
    <source>
        <dbReference type="Proteomes" id="UP000588647"/>
    </source>
</evidence>
<sequence>MSVIFVIAADSALRRSLQFALEAENLTVDAHDGLESAKRSRLLDLASCAVVDEDVLDDRGAAMRALQRFAKPVILLVARPPACAGHDDIAILVKPLQWDALVGTVRALQGNVIPRGLAGRALDRSDDGGESLLPTTTT</sequence>
<dbReference type="InterPro" id="IPR011006">
    <property type="entry name" value="CheY-like_superfamily"/>
</dbReference>
<name>A0A7W6HDH2_9HYPH</name>
<dbReference type="GO" id="GO:0003677">
    <property type="term" value="F:DNA binding"/>
    <property type="evidence" value="ECO:0007669"/>
    <property type="project" value="UniProtKB-KW"/>
</dbReference>
<organism evidence="1 2">
    <name type="scientific">Aurantimonas endophytica</name>
    <dbReference type="NCBI Taxonomy" id="1522175"/>
    <lineage>
        <taxon>Bacteria</taxon>
        <taxon>Pseudomonadati</taxon>
        <taxon>Pseudomonadota</taxon>
        <taxon>Alphaproteobacteria</taxon>
        <taxon>Hyphomicrobiales</taxon>
        <taxon>Aurantimonadaceae</taxon>
        <taxon>Aurantimonas</taxon>
    </lineage>
</organism>
<dbReference type="SUPFAM" id="SSF52172">
    <property type="entry name" value="CheY-like"/>
    <property type="match status" value="1"/>
</dbReference>
<comment type="caution">
    <text evidence="1">The sequence shown here is derived from an EMBL/GenBank/DDBJ whole genome shotgun (WGS) entry which is preliminary data.</text>
</comment>
<keyword evidence="2" id="KW-1185">Reference proteome</keyword>